<dbReference type="Pfam" id="PF01869">
    <property type="entry name" value="BcrAD_BadFG"/>
    <property type="match status" value="1"/>
</dbReference>
<dbReference type="Proteomes" id="UP000521868">
    <property type="component" value="Unassembled WGS sequence"/>
</dbReference>
<dbReference type="CDD" id="cd24104">
    <property type="entry name" value="ASKHA_NBD_benz_CoA_BcrA_BadF"/>
    <property type="match status" value="1"/>
</dbReference>
<comment type="caution">
    <text evidence="6">The sequence shown here is derived from an EMBL/GenBank/DDBJ whole genome shotgun (WGS) entry which is preliminary data.</text>
</comment>
<proteinExistence type="predicted"/>
<keyword evidence="4" id="KW-0411">Iron-sulfur</keyword>
<feature type="domain" description="ATPase BadF/BadG/BcrA/BcrD type" evidence="5">
    <location>
        <begin position="6"/>
        <end position="254"/>
    </location>
</feature>
<reference evidence="6 7" key="1">
    <citation type="journal article" date="2020" name="Nature">
        <title>Bacterial chemolithoautotrophy via manganese oxidation.</title>
        <authorList>
            <person name="Yu H."/>
            <person name="Leadbetter J.R."/>
        </authorList>
    </citation>
    <scope>NUCLEOTIDE SEQUENCE [LARGE SCALE GENOMIC DNA]</scope>
    <source>
        <strain evidence="6 7">RBP-1</strain>
    </source>
</reference>
<dbReference type="SUPFAM" id="SSF53067">
    <property type="entry name" value="Actin-like ATPase domain"/>
    <property type="match status" value="1"/>
</dbReference>
<comment type="cofactor">
    <cofactor evidence="1">
        <name>[4Fe-4S] cluster</name>
        <dbReference type="ChEBI" id="CHEBI:49883"/>
    </cofactor>
</comment>
<accession>A0A7X6DH56</accession>
<dbReference type="GO" id="GO:0046872">
    <property type="term" value="F:metal ion binding"/>
    <property type="evidence" value="ECO:0007669"/>
    <property type="project" value="UniProtKB-KW"/>
</dbReference>
<dbReference type="GO" id="GO:0051536">
    <property type="term" value="F:iron-sulfur cluster binding"/>
    <property type="evidence" value="ECO:0007669"/>
    <property type="project" value="UniProtKB-KW"/>
</dbReference>
<dbReference type="EMBL" id="VTOX01000005">
    <property type="protein sequence ID" value="NKE67069.1"/>
    <property type="molecule type" value="Genomic_DNA"/>
</dbReference>
<dbReference type="PANTHER" id="PTHR32329:SF2">
    <property type="entry name" value="BIFUNCTIONAL PROTEIN [INCLUDES 2-HYDROXYACYL-COA DEHYDRATASE (N-TER) AND ITS ACTIVATOR DOMAIN (C_TERM)"/>
    <property type="match status" value="1"/>
</dbReference>
<protein>
    <submittedName>
        <fullName evidence="6">2-hydroxyglutaryl-CoA dehydratase</fullName>
    </submittedName>
</protein>
<evidence type="ECO:0000259" key="5">
    <source>
        <dbReference type="Pfam" id="PF01869"/>
    </source>
</evidence>
<keyword evidence="2" id="KW-0479">Metal-binding</keyword>
<dbReference type="RefSeq" id="WP_168108204.1">
    <property type="nucleotide sequence ID" value="NZ_VTOX01000005.1"/>
</dbReference>
<evidence type="ECO:0000313" key="7">
    <source>
        <dbReference type="Proteomes" id="UP000521868"/>
    </source>
</evidence>
<sequence length="274" mass="28606">MRYVGGVDVGSTQTKAVILDEDGKVVGRALLDMETSMVTIAQDAFRAALADAGLQEEQVARVASTGYGRYNVSFGDEQVTEITCHARGAVALFPGTRTVIDIGGQDTKAIAVKPDGQVADFTMNDKCAAGTGRFLGAASYALEMSLGELGPLALKSRNPVRITTTCTVFAESEIISHLAKGILPEDVLMGVHQAITSRCVSLARRVGVHSEVTFTGGVSRNVAIVKLLEDAVGMKINVSPDAHFCGALGAALFAREHAFAPAAQPAEALAQEAA</sequence>
<gene>
    <name evidence="6" type="ORF">RAMLITH_14665</name>
</gene>
<dbReference type="NCBIfam" id="TIGR00241">
    <property type="entry name" value="CoA_E_activ"/>
    <property type="match status" value="1"/>
</dbReference>
<dbReference type="AlphaFoldDB" id="A0A7X6DH56"/>
<dbReference type="InterPro" id="IPR043129">
    <property type="entry name" value="ATPase_NBD"/>
</dbReference>
<keyword evidence="7" id="KW-1185">Reference proteome</keyword>
<evidence type="ECO:0000256" key="1">
    <source>
        <dbReference type="ARBA" id="ARBA00001966"/>
    </source>
</evidence>
<keyword evidence="3" id="KW-0408">Iron</keyword>
<dbReference type="Gene3D" id="3.30.420.40">
    <property type="match status" value="2"/>
</dbReference>
<dbReference type="InterPro" id="IPR002731">
    <property type="entry name" value="ATPase_BadF"/>
</dbReference>
<dbReference type="InterPro" id="IPR051805">
    <property type="entry name" value="Dehydratase_Activator_Redct"/>
</dbReference>
<evidence type="ECO:0000313" key="6">
    <source>
        <dbReference type="EMBL" id="NKE67069.1"/>
    </source>
</evidence>
<evidence type="ECO:0000256" key="4">
    <source>
        <dbReference type="ARBA" id="ARBA00023014"/>
    </source>
</evidence>
<name>A0A7X6DH56_9BURK</name>
<evidence type="ECO:0000256" key="3">
    <source>
        <dbReference type="ARBA" id="ARBA00023004"/>
    </source>
</evidence>
<organism evidence="6 7">
    <name type="scientific">Ramlibacter lithotrophicus</name>
    <dbReference type="NCBI Taxonomy" id="2606681"/>
    <lineage>
        <taxon>Bacteria</taxon>
        <taxon>Pseudomonadati</taxon>
        <taxon>Pseudomonadota</taxon>
        <taxon>Betaproteobacteria</taxon>
        <taxon>Burkholderiales</taxon>
        <taxon>Comamonadaceae</taxon>
        <taxon>Ramlibacter</taxon>
    </lineage>
</organism>
<dbReference type="InterPro" id="IPR008275">
    <property type="entry name" value="CoA_E_activase_dom"/>
</dbReference>
<dbReference type="PANTHER" id="PTHR32329">
    <property type="entry name" value="BIFUNCTIONAL PROTEIN [INCLUDES 2-HYDROXYACYL-COA DEHYDRATASE (N-TER) AND ITS ACTIVATOR DOMAIN (C_TERM)-RELATED"/>
    <property type="match status" value="1"/>
</dbReference>
<evidence type="ECO:0000256" key="2">
    <source>
        <dbReference type="ARBA" id="ARBA00022723"/>
    </source>
</evidence>